<gene>
    <name evidence="2" type="ORF">PENSTE_c025G08478</name>
</gene>
<dbReference type="STRING" id="303698.A0A1V6SQD1"/>
<dbReference type="OrthoDB" id="4323345at2759"/>
<proteinExistence type="predicted"/>
<keyword evidence="3" id="KW-1185">Reference proteome</keyword>
<sequence length="147" mass="16719">MAQLAAQIYVVVVIVTSTASLVTESAVTIQGLKDRNWPGRLSTETVKRDHRSTALQDTYSWLDPSTEELKSLSDWHLIPHRRDHDDSWWMDFDAKRALVQLNPLDISILGHVTNQSFNTLNINTVVTYQKFLYADIEHNGSRGSQPI</sequence>
<reference evidence="3" key="1">
    <citation type="journal article" date="2017" name="Nat. Microbiol.">
        <title>Global analysis of biosynthetic gene clusters reveals vast potential of secondary metabolite production in Penicillium species.</title>
        <authorList>
            <person name="Nielsen J.C."/>
            <person name="Grijseels S."/>
            <person name="Prigent S."/>
            <person name="Ji B."/>
            <person name="Dainat J."/>
            <person name="Nielsen K.F."/>
            <person name="Frisvad J.C."/>
            <person name="Workman M."/>
            <person name="Nielsen J."/>
        </authorList>
    </citation>
    <scope>NUCLEOTIDE SEQUENCE [LARGE SCALE GENOMIC DNA]</scope>
    <source>
        <strain evidence="3">IBT 24891</strain>
    </source>
</reference>
<evidence type="ECO:0000313" key="3">
    <source>
        <dbReference type="Proteomes" id="UP000191285"/>
    </source>
</evidence>
<dbReference type="AlphaFoldDB" id="A0A1V6SQD1"/>
<evidence type="ECO:0000256" key="1">
    <source>
        <dbReference type="SAM" id="SignalP"/>
    </source>
</evidence>
<protein>
    <submittedName>
        <fullName evidence="2">Uncharacterized protein</fullName>
    </submittedName>
</protein>
<feature type="signal peptide" evidence="1">
    <location>
        <begin position="1"/>
        <end position="20"/>
    </location>
</feature>
<keyword evidence="1" id="KW-0732">Signal</keyword>
<dbReference type="Proteomes" id="UP000191285">
    <property type="component" value="Unassembled WGS sequence"/>
</dbReference>
<dbReference type="EMBL" id="MLKD01000025">
    <property type="protein sequence ID" value="OQE16206.1"/>
    <property type="molecule type" value="Genomic_DNA"/>
</dbReference>
<feature type="chain" id="PRO_5012144604" evidence="1">
    <location>
        <begin position="21"/>
        <end position="147"/>
    </location>
</feature>
<accession>A0A1V6SQD1</accession>
<organism evidence="2 3">
    <name type="scientific">Penicillium steckii</name>
    <dbReference type="NCBI Taxonomy" id="303698"/>
    <lineage>
        <taxon>Eukaryota</taxon>
        <taxon>Fungi</taxon>
        <taxon>Dikarya</taxon>
        <taxon>Ascomycota</taxon>
        <taxon>Pezizomycotina</taxon>
        <taxon>Eurotiomycetes</taxon>
        <taxon>Eurotiomycetidae</taxon>
        <taxon>Eurotiales</taxon>
        <taxon>Aspergillaceae</taxon>
        <taxon>Penicillium</taxon>
    </lineage>
</organism>
<name>A0A1V6SQD1_9EURO</name>
<comment type="caution">
    <text evidence="2">The sequence shown here is derived from an EMBL/GenBank/DDBJ whole genome shotgun (WGS) entry which is preliminary data.</text>
</comment>
<evidence type="ECO:0000313" key="2">
    <source>
        <dbReference type="EMBL" id="OQE16206.1"/>
    </source>
</evidence>